<gene>
    <name evidence="4" type="ORF">CKA81_12915</name>
</gene>
<protein>
    <recommendedName>
        <fullName evidence="6">Hydantoinase</fullName>
    </recommendedName>
</protein>
<feature type="domain" description="Hydantoinase/oxoprolinase N-terminal" evidence="2">
    <location>
        <begin position="9"/>
        <end position="180"/>
    </location>
</feature>
<evidence type="ECO:0008006" key="6">
    <source>
        <dbReference type="Google" id="ProtNLM"/>
    </source>
</evidence>
<dbReference type="Pfam" id="PF19278">
    <property type="entry name" value="Hydant_A_C"/>
    <property type="match status" value="1"/>
</dbReference>
<dbReference type="GO" id="GO:0005829">
    <property type="term" value="C:cytosol"/>
    <property type="evidence" value="ECO:0007669"/>
    <property type="project" value="TreeGrafter"/>
</dbReference>
<dbReference type="Pfam" id="PF01968">
    <property type="entry name" value="Hydantoinase_A"/>
    <property type="match status" value="1"/>
</dbReference>
<evidence type="ECO:0000259" key="3">
    <source>
        <dbReference type="Pfam" id="PF19278"/>
    </source>
</evidence>
<evidence type="ECO:0000259" key="2">
    <source>
        <dbReference type="Pfam" id="PF05378"/>
    </source>
</evidence>
<feature type="domain" description="Hydantoinase A/oxoprolinase" evidence="1">
    <location>
        <begin position="202"/>
        <end position="492"/>
    </location>
</feature>
<dbReference type="GO" id="GO:0006749">
    <property type="term" value="P:glutathione metabolic process"/>
    <property type="evidence" value="ECO:0007669"/>
    <property type="project" value="TreeGrafter"/>
</dbReference>
<dbReference type="InterPro" id="IPR049517">
    <property type="entry name" value="ACX-like_C"/>
</dbReference>
<evidence type="ECO:0000313" key="4">
    <source>
        <dbReference type="EMBL" id="QAA94636.1"/>
    </source>
</evidence>
<organism evidence="4 5">
    <name type="scientific">Pollutimonas thiosulfatoxidans</name>
    <dbReference type="NCBI Taxonomy" id="2028345"/>
    <lineage>
        <taxon>Bacteria</taxon>
        <taxon>Pseudomonadati</taxon>
        <taxon>Pseudomonadota</taxon>
        <taxon>Betaproteobacteria</taxon>
        <taxon>Burkholderiales</taxon>
        <taxon>Alcaligenaceae</taxon>
        <taxon>Pollutimonas</taxon>
    </lineage>
</organism>
<accession>A0A410GEA2</accession>
<keyword evidence="5" id="KW-1185">Reference proteome</keyword>
<name>A0A410GEA2_9BURK</name>
<evidence type="ECO:0000313" key="5">
    <source>
        <dbReference type="Proteomes" id="UP000283474"/>
    </source>
</evidence>
<dbReference type="Pfam" id="PF05378">
    <property type="entry name" value="Hydant_A_N"/>
    <property type="match status" value="1"/>
</dbReference>
<dbReference type="GO" id="GO:0017168">
    <property type="term" value="F:5-oxoprolinase (ATP-hydrolyzing) activity"/>
    <property type="evidence" value="ECO:0007669"/>
    <property type="project" value="TreeGrafter"/>
</dbReference>
<sequence>MERNLAHIVGVDIGGTNTDLVYVDTVTGELRTAKVPTTSHDQAFGLMNGIEALGLNAKDITLITHGTTVATNATIERKGAKCGLLTTRGFRDVLELRRRDRPKTYGLIGEFTPLIERRYRMEVDERIGADGEVIAELNEAEVVSQAERLRDLGCEVLVISFMHSYVDARHEQRARELVKQVWPNDYIVISSDVLPVMREFERTSTTVIAGYVRPLLERYLSSLTDKLSASGYHEDLLVVQSNGGLVSAPMVPQFAANTILSGPAAGVTAAVSIAKTAGLQNVVSCDMGGTSLDICVINGLVPAGTHQQHLDFGMPLCVPMIDVHAIGSGGGSIARIDSTGILQVGPQSAGADPGPACFGKGGTQPTVTDAKLVLGMLGKSLAIGKNTGLGFNLDLARAAIADAIAGPLGLSVEDAAEAILKVTGAQMGAYIRKKLFERGLDPRDFSILAFGGAGPLHANRIMRETGCERMVIPPYPGITSAMGCLLGSLRHDFIQAFNQAIPALDVRSLGAVYGEHIEKGSELLIHEGVPKDKITPVLGADMCYLGQTHSIYVEFDPNAELSQAYLQRAFEEAYHRQYSQLLDGYEVLLVNLRTSLMGDPAVDDMSKFHKLPTTPTPASDTCLVYFNGKPQSTSVYERHSLPFDFEIVGPALLLQQDSTSFIEPGYCGIVQKCGSIFVERTA</sequence>
<dbReference type="EMBL" id="CP022987">
    <property type="protein sequence ID" value="QAA94636.1"/>
    <property type="molecule type" value="Genomic_DNA"/>
</dbReference>
<dbReference type="SUPFAM" id="SSF53067">
    <property type="entry name" value="Actin-like ATPase domain"/>
    <property type="match status" value="1"/>
</dbReference>
<dbReference type="InterPro" id="IPR045079">
    <property type="entry name" value="Oxoprolinase-like"/>
</dbReference>
<dbReference type="InterPro" id="IPR043129">
    <property type="entry name" value="ATPase_NBD"/>
</dbReference>
<reference evidence="4 5" key="1">
    <citation type="submission" date="2017-08" db="EMBL/GenBank/DDBJ databases">
        <authorList>
            <person name="Park S.-J."/>
            <person name="Kim H."/>
        </authorList>
    </citation>
    <scope>NUCLEOTIDE SEQUENCE [LARGE SCALE GENOMIC DNA]</scope>
    <source>
        <strain evidence="5">ye3</strain>
    </source>
</reference>
<dbReference type="AlphaFoldDB" id="A0A410GEA2"/>
<dbReference type="InterPro" id="IPR008040">
    <property type="entry name" value="Hydant_A_N"/>
</dbReference>
<dbReference type="InterPro" id="IPR002821">
    <property type="entry name" value="Hydantoinase_A"/>
</dbReference>
<dbReference type="PANTHER" id="PTHR11365:SF23">
    <property type="entry name" value="HYPOTHETICAL 5-OXOPROLINASE (EUROFUNG)-RELATED"/>
    <property type="match status" value="1"/>
</dbReference>
<dbReference type="Proteomes" id="UP000283474">
    <property type="component" value="Chromosome"/>
</dbReference>
<dbReference type="PANTHER" id="PTHR11365">
    <property type="entry name" value="5-OXOPROLINASE RELATED"/>
    <property type="match status" value="1"/>
</dbReference>
<proteinExistence type="predicted"/>
<dbReference type="KEGG" id="pus:CKA81_12915"/>
<evidence type="ECO:0000259" key="1">
    <source>
        <dbReference type="Pfam" id="PF01968"/>
    </source>
</evidence>
<feature type="domain" description="Acetophenone carboxylase-like C-terminal" evidence="3">
    <location>
        <begin position="507"/>
        <end position="664"/>
    </location>
</feature>